<dbReference type="InterPro" id="IPR000771">
    <property type="entry name" value="FBA_II"/>
</dbReference>
<dbReference type="EMBL" id="SODZ01000003">
    <property type="protein sequence ID" value="TDX16453.1"/>
    <property type="molecule type" value="Genomic_DNA"/>
</dbReference>
<evidence type="ECO:0000313" key="8">
    <source>
        <dbReference type="Proteomes" id="UP000294817"/>
    </source>
</evidence>
<organism evidence="7 8">
    <name type="scientific">Petrotoga sibirica</name>
    <dbReference type="NCBI Taxonomy" id="156202"/>
    <lineage>
        <taxon>Bacteria</taxon>
        <taxon>Thermotogati</taxon>
        <taxon>Thermotogota</taxon>
        <taxon>Thermotogae</taxon>
        <taxon>Petrotogales</taxon>
        <taxon>Petrotogaceae</taxon>
        <taxon>Petrotoga</taxon>
    </lineage>
</organism>
<dbReference type="GO" id="GO:0006096">
    <property type="term" value="P:glycolytic process"/>
    <property type="evidence" value="ECO:0007669"/>
    <property type="project" value="InterPro"/>
</dbReference>
<dbReference type="SUPFAM" id="SSF51569">
    <property type="entry name" value="Aldolase"/>
    <property type="match status" value="1"/>
</dbReference>
<accession>A0A4V6QAF3</accession>
<feature type="binding site" evidence="6">
    <location>
        <position position="185"/>
    </location>
    <ligand>
        <name>Zn(2+)</name>
        <dbReference type="ChEBI" id="CHEBI:29105"/>
        <label>1</label>
        <note>catalytic</note>
    </ligand>
</feature>
<dbReference type="CDD" id="cd00947">
    <property type="entry name" value="TBP_aldolase_IIB"/>
    <property type="match status" value="1"/>
</dbReference>
<keyword evidence="8" id="KW-1185">Reference proteome</keyword>
<dbReference type="InterPro" id="IPR011289">
    <property type="entry name" value="Fruc_bis_ald_class-2"/>
</dbReference>
<dbReference type="Gene3D" id="3.20.20.70">
    <property type="entry name" value="Aldolase class I"/>
    <property type="match status" value="1"/>
</dbReference>
<feature type="active site" description="Proton donor" evidence="4">
    <location>
        <position position="89"/>
    </location>
</feature>
<evidence type="ECO:0000256" key="4">
    <source>
        <dbReference type="PIRSR" id="PIRSR001359-1"/>
    </source>
</evidence>
<keyword evidence="2 6" id="KW-0862">Zinc</keyword>
<proteinExistence type="predicted"/>
<sequence>MPYVNTKDILEKANKEYYAVAAFNINNLEFLQAIVEGGIEKKSPLIIETSEGAMKYAGMGDPLRGASLFVKMVREFADSLDIPIALHLDHGKNFNHIISAIKAGYSSVMIDASDKPLEENIKATKDIVRIAHAVGVSVEAELGKLAGIEDNVVSAESVLVNPDEAKYFVEETQVDFLAPAIGTSHGAFKFKGEAKLDYDRLKKVKELTNMPLVLHGASSVVQEMVEIAENYGADFGGSKGVPSDILKETVRLGINKVNTDTDLRMAFIAGLREFLHNNSKEFDPRKYMKTAKEYVKKVVSDRLELLGSANKA</sequence>
<feature type="binding site" evidence="6">
    <location>
        <position position="215"/>
    </location>
    <ligand>
        <name>Zn(2+)</name>
        <dbReference type="ChEBI" id="CHEBI:29105"/>
        <label>1</label>
        <note>catalytic</note>
    </ligand>
</feature>
<dbReference type="GO" id="GO:0004332">
    <property type="term" value="F:fructose-bisphosphate aldolase activity"/>
    <property type="evidence" value="ECO:0007669"/>
    <property type="project" value="InterPro"/>
</dbReference>
<comment type="cofactor">
    <cofactor evidence="6">
        <name>Zn(2+)</name>
        <dbReference type="ChEBI" id="CHEBI:29105"/>
    </cofactor>
    <text evidence="6">Binds 2 Zn(2+) ions per subunit. One is catalytic and the other provides a structural contribution.</text>
</comment>
<evidence type="ECO:0000256" key="6">
    <source>
        <dbReference type="PIRSR" id="PIRSR001359-3"/>
    </source>
</evidence>
<keyword evidence="1 6" id="KW-0479">Metal-binding</keyword>
<evidence type="ECO:0000256" key="3">
    <source>
        <dbReference type="ARBA" id="ARBA00023239"/>
    </source>
</evidence>
<dbReference type="RefSeq" id="WP_103876897.1">
    <property type="nucleotide sequence ID" value="NZ_SODZ01000003.1"/>
</dbReference>
<dbReference type="GO" id="GO:0008270">
    <property type="term" value="F:zinc ion binding"/>
    <property type="evidence" value="ECO:0007669"/>
    <property type="project" value="InterPro"/>
</dbReference>
<dbReference type="NCBIfam" id="TIGR01859">
    <property type="entry name" value="fruc_bis_ald"/>
    <property type="match status" value="1"/>
</dbReference>
<keyword evidence="3" id="KW-0456">Lyase</keyword>
<dbReference type="PIRSF" id="PIRSF001359">
    <property type="entry name" value="F_bP_aldolase_II"/>
    <property type="match status" value="1"/>
</dbReference>
<feature type="binding site" evidence="5">
    <location>
        <begin position="216"/>
        <end position="218"/>
    </location>
    <ligand>
        <name>dihydroxyacetone phosphate</name>
        <dbReference type="ChEBI" id="CHEBI:57642"/>
    </ligand>
</feature>
<feature type="binding site" evidence="5">
    <location>
        <begin position="258"/>
        <end position="261"/>
    </location>
    <ligand>
        <name>dihydroxyacetone phosphate</name>
        <dbReference type="ChEBI" id="CHEBI:57642"/>
    </ligand>
</feature>
<dbReference type="Proteomes" id="UP000294817">
    <property type="component" value="Unassembled WGS sequence"/>
</dbReference>
<dbReference type="PANTHER" id="PTHR30304:SF0">
    <property type="entry name" value="D-TAGATOSE-1,6-BISPHOSPHATE ALDOLASE SUBUNIT GATY-RELATED"/>
    <property type="match status" value="1"/>
</dbReference>
<evidence type="ECO:0000256" key="5">
    <source>
        <dbReference type="PIRSR" id="PIRSR001359-2"/>
    </source>
</evidence>
<dbReference type="AlphaFoldDB" id="A0A4V6QAF3"/>
<dbReference type="GO" id="GO:0030388">
    <property type="term" value="P:fructose 1,6-bisphosphate metabolic process"/>
    <property type="evidence" value="ECO:0007669"/>
    <property type="project" value="InterPro"/>
</dbReference>
<dbReference type="InterPro" id="IPR050246">
    <property type="entry name" value="Class_II_FBP_aldolase"/>
</dbReference>
<evidence type="ECO:0000256" key="2">
    <source>
        <dbReference type="ARBA" id="ARBA00022833"/>
    </source>
</evidence>
<dbReference type="InterPro" id="IPR013785">
    <property type="entry name" value="Aldolase_TIM"/>
</dbReference>
<feature type="binding site" evidence="6">
    <location>
        <position position="111"/>
    </location>
    <ligand>
        <name>Zn(2+)</name>
        <dbReference type="ChEBI" id="CHEBI:29105"/>
        <label>2</label>
    </ligand>
</feature>
<dbReference type="NCBIfam" id="TIGR00167">
    <property type="entry name" value="cbbA"/>
    <property type="match status" value="1"/>
</dbReference>
<evidence type="ECO:0000313" key="7">
    <source>
        <dbReference type="EMBL" id="TDX16453.1"/>
    </source>
</evidence>
<feature type="binding site" evidence="6">
    <location>
        <position position="141"/>
    </location>
    <ligand>
        <name>Zn(2+)</name>
        <dbReference type="ChEBI" id="CHEBI:29105"/>
        <label>2</label>
    </ligand>
</feature>
<reference evidence="7 8" key="1">
    <citation type="submission" date="2019-03" db="EMBL/GenBank/DDBJ databases">
        <title>Genomic Encyclopedia of Type Strains, Phase IV (KMG-IV): sequencing the most valuable type-strain genomes for metagenomic binning, comparative biology and taxonomic classification.</title>
        <authorList>
            <person name="Goeker M."/>
        </authorList>
    </citation>
    <scope>NUCLEOTIDE SEQUENCE [LARGE SCALE GENOMIC DNA]</scope>
    <source>
        <strain evidence="7 8">DSM 13575</strain>
    </source>
</reference>
<comment type="caution">
    <text evidence="7">The sequence shown here is derived from an EMBL/GenBank/DDBJ whole genome shotgun (WGS) entry which is preliminary data.</text>
</comment>
<dbReference type="PANTHER" id="PTHR30304">
    <property type="entry name" value="D-TAGATOSE-1,6-BISPHOSPHATE ALDOLASE"/>
    <property type="match status" value="1"/>
</dbReference>
<dbReference type="Pfam" id="PF01116">
    <property type="entry name" value="F_bP_aldolase"/>
    <property type="match status" value="1"/>
</dbReference>
<name>A0A4V6QAF3_9BACT</name>
<protein>
    <submittedName>
        <fullName evidence="7">Fructose-bisphosphate aldolase class II</fullName>
    </submittedName>
</protein>
<gene>
    <name evidence="7" type="ORF">C8D74_103130</name>
</gene>
<evidence type="ECO:0000256" key="1">
    <source>
        <dbReference type="ARBA" id="ARBA00022723"/>
    </source>
</evidence>
<feature type="binding site" evidence="5">
    <location>
        <position position="186"/>
    </location>
    <ligand>
        <name>dihydroxyacetone phosphate</name>
        <dbReference type="ChEBI" id="CHEBI:57642"/>
    </ligand>
</feature>
<feature type="binding site" evidence="6">
    <location>
        <position position="90"/>
    </location>
    <ligand>
        <name>Zn(2+)</name>
        <dbReference type="ChEBI" id="CHEBI:29105"/>
        <label>1</label>
        <note>catalytic</note>
    </ligand>
</feature>